<dbReference type="PANTHER" id="PTHR18895">
    <property type="entry name" value="HEMK METHYLTRANSFERASE"/>
    <property type="match status" value="1"/>
</dbReference>
<dbReference type="InterPro" id="IPR019874">
    <property type="entry name" value="RF_methyltr_PrmC"/>
</dbReference>
<dbReference type="EMBL" id="CP060715">
    <property type="protein sequence ID" value="QNN61232.1"/>
    <property type="molecule type" value="Genomic_DNA"/>
</dbReference>
<dbReference type="GO" id="GO:0003676">
    <property type="term" value="F:nucleic acid binding"/>
    <property type="evidence" value="ECO:0007669"/>
    <property type="project" value="InterPro"/>
</dbReference>
<dbReference type="CDD" id="cd02440">
    <property type="entry name" value="AdoMet_MTases"/>
    <property type="match status" value="1"/>
</dbReference>
<evidence type="ECO:0000256" key="4">
    <source>
        <dbReference type="ARBA" id="ARBA00022691"/>
    </source>
</evidence>
<comment type="catalytic activity">
    <reaction evidence="5">
        <text>L-glutaminyl-[peptide chain release factor] + S-adenosyl-L-methionine = N(5)-methyl-L-glutaminyl-[peptide chain release factor] + S-adenosyl-L-homocysteine + H(+)</text>
        <dbReference type="Rhea" id="RHEA:42896"/>
        <dbReference type="Rhea" id="RHEA-COMP:10271"/>
        <dbReference type="Rhea" id="RHEA-COMP:10272"/>
        <dbReference type="ChEBI" id="CHEBI:15378"/>
        <dbReference type="ChEBI" id="CHEBI:30011"/>
        <dbReference type="ChEBI" id="CHEBI:57856"/>
        <dbReference type="ChEBI" id="CHEBI:59789"/>
        <dbReference type="ChEBI" id="CHEBI:61891"/>
        <dbReference type="EC" id="2.1.1.297"/>
    </reaction>
</comment>
<dbReference type="SUPFAM" id="SSF53335">
    <property type="entry name" value="S-adenosyl-L-methionine-dependent methyltransferases"/>
    <property type="match status" value="1"/>
</dbReference>
<sequence length="283" mass="32103">MLIKELMDEGTKTLESHQIYAGFSRVLMLELLREENRDLYLEMSQEASSTLQEAYHEKIALLTQDIPLGYVLGYEWFYGYKMLVDENVLIPRSETEELVGYVLSDIDDYFVNPVVADVACGSGAIGIALAKELDQSVYATDISEGALEVAQKNATLNDVDLKIYQGDMLEPLIDRNIKLDVLVCNPPYIKNTEHIQSSVLTYEPHVALFGGEDGLYFYRRVLENADKVLNEKAMIAFEIGFDIGDAVVELAKHYFKDSKIELRQDMNGLDRMVFVYRGINPQD</sequence>
<evidence type="ECO:0000256" key="1">
    <source>
        <dbReference type="ARBA" id="ARBA00012771"/>
    </source>
</evidence>
<dbReference type="Gene3D" id="1.10.8.10">
    <property type="entry name" value="DNA helicase RuvA subunit, C-terminal domain"/>
    <property type="match status" value="1"/>
</dbReference>
<evidence type="ECO:0000313" key="7">
    <source>
        <dbReference type="EMBL" id="QNN61232.1"/>
    </source>
</evidence>
<dbReference type="Proteomes" id="UP000515928">
    <property type="component" value="Chromosome"/>
</dbReference>
<dbReference type="InterPro" id="IPR004556">
    <property type="entry name" value="HemK-like"/>
</dbReference>
<reference evidence="7 8" key="1">
    <citation type="submission" date="2020-08" db="EMBL/GenBank/DDBJ databases">
        <title>Genome sequence of Erysipelothrix inopinata DSM 15511T.</title>
        <authorList>
            <person name="Hyun D.-W."/>
            <person name="Bae J.-W."/>
        </authorList>
    </citation>
    <scope>NUCLEOTIDE SEQUENCE [LARGE SCALE GENOMIC DNA]</scope>
    <source>
        <strain evidence="7 8">DSM 15511</strain>
    </source>
</reference>
<dbReference type="NCBIfam" id="TIGR00536">
    <property type="entry name" value="hemK_fam"/>
    <property type="match status" value="1"/>
</dbReference>
<dbReference type="KEGG" id="eio:H9L01_02370"/>
<dbReference type="InterPro" id="IPR050320">
    <property type="entry name" value="N5-glutamine_MTase"/>
</dbReference>
<dbReference type="EC" id="2.1.1.297" evidence="1"/>
<organism evidence="7 8">
    <name type="scientific">Erysipelothrix inopinata</name>
    <dbReference type="NCBI Taxonomy" id="225084"/>
    <lineage>
        <taxon>Bacteria</taxon>
        <taxon>Bacillati</taxon>
        <taxon>Bacillota</taxon>
        <taxon>Erysipelotrichia</taxon>
        <taxon>Erysipelotrichales</taxon>
        <taxon>Erysipelotrichaceae</taxon>
        <taxon>Erysipelothrix</taxon>
    </lineage>
</organism>
<accession>A0A7G9S057</accession>
<evidence type="ECO:0000313" key="8">
    <source>
        <dbReference type="Proteomes" id="UP000515928"/>
    </source>
</evidence>
<dbReference type="GO" id="GO:0102559">
    <property type="term" value="F:peptide chain release factor N(5)-glutamine methyltransferase activity"/>
    <property type="evidence" value="ECO:0007669"/>
    <property type="project" value="UniProtKB-EC"/>
</dbReference>
<dbReference type="InterPro" id="IPR029063">
    <property type="entry name" value="SAM-dependent_MTases_sf"/>
</dbReference>
<dbReference type="GO" id="GO:0032259">
    <property type="term" value="P:methylation"/>
    <property type="evidence" value="ECO:0007669"/>
    <property type="project" value="UniProtKB-KW"/>
</dbReference>
<dbReference type="AlphaFoldDB" id="A0A7G9S057"/>
<evidence type="ECO:0000256" key="2">
    <source>
        <dbReference type="ARBA" id="ARBA00022603"/>
    </source>
</evidence>
<evidence type="ECO:0000259" key="6">
    <source>
        <dbReference type="Pfam" id="PF05175"/>
    </source>
</evidence>
<gene>
    <name evidence="7" type="primary">prmC</name>
    <name evidence="7" type="ORF">H9L01_02370</name>
</gene>
<name>A0A7G9S057_9FIRM</name>
<proteinExistence type="predicted"/>
<dbReference type="RefSeq" id="WP_187534434.1">
    <property type="nucleotide sequence ID" value="NZ_CBCSHU010000001.1"/>
</dbReference>
<evidence type="ECO:0000256" key="5">
    <source>
        <dbReference type="ARBA" id="ARBA00048391"/>
    </source>
</evidence>
<dbReference type="PANTHER" id="PTHR18895:SF74">
    <property type="entry name" value="MTRF1L RELEASE FACTOR GLUTAMINE METHYLTRANSFERASE"/>
    <property type="match status" value="1"/>
</dbReference>
<dbReference type="Gene3D" id="3.40.50.150">
    <property type="entry name" value="Vaccinia Virus protein VP39"/>
    <property type="match status" value="1"/>
</dbReference>
<feature type="domain" description="Methyltransferase small" evidence="6">
    <location>
        <begin position="114"/>
        <end position="193"/>
    </location>
</feature>
<keyword evidence="2 7" id="KW-0489">Methyltransferase</keyword>
<protein>
    <recommendedName>
        <fullName evidence="1">peptide chain release factor N(5)-glutamine methyltransferase</fullName>
        <ecNumber evidence="1">2.1.1.297</ecNumber>
    </recommendedName>
</protein>
<dbReference type="PROSITE" id="PS00092">
    <property type="entry name" value="N6_MTASE"/>
    <property type="match status" value="1"/>
</dbReference>
<dbReference type="Pfam" id="PF05175">
    <property type="entry name" value="MTS"/>
    <property type="match status" value="1"/>
</dbReference>
<dbReference type="InterPro" id="IPR002052">
    <property type="entry name" value="DNA_methylase_N6_adenine_CS"/>
</dbReference>
<evidence type="ECO:0000256" key="3">
    <source>
        <dbReference type="ARBA" id="ARBA00022679"/>
    </source>
</evidence>
<keyword evidence="8" id="KW-1185">Reference proteome</keyword>
<dbReference type="NCBIfam" id="TIGR03534">
    <property type="entry name" value="RF_mod_PrmC"/>
    <property type="match status" value="1"/>
</dbReference>
<keyword evidence="3 7" id="KW-0808">Transferase</keyword>
<keyword evidence="4" id="KW-0949">S-adenosyl-L-methionine</keyword>
<dbReference type="InterPro" id="IPR007848">
    <property type="entry name" value="Small_mtfrase_dom"/>
</dbReference>